<keyword evidence="2" id="KW-1185">Reference proteome</keyword>
<evidence type="ECO:0000313" key="1">
    <source>
        <dbReference type="EMBL" id="KAF6456290.1"/>
    </source>
</evidence>
<reference evidence="1 2" key="1">
    <citation type="journal article" date="2020" name="Nature">
        <title>Six reference-quality genomes reveal evolution of bat adaptations.</title>
        <authorList>
            <person name="Jebb D."/>
            <person name="Huang Z."/>
            <person name="Pippel M."/>
            <person name="Hughes G.M."/>
            <person name="Lavrichenko K."/>
            <person name="Devanna P."/>
            <person name="Winkler S."/>
            <person name="Jermiin L.S."/>
            <person name="Skirmuntt E.C."/>
            <person name="Katzourakis A."/>
            <person name="Burkitt-Gray L."/>
            <person name="Ray D.A."/>
            <person name="Sullivan K.A.M."/>
            <person name="Roscito J.G."/>
            <person name="Kirilenko B.M."/>
            <person name="Davalos L.M."/>
            <person name="Corthals A.P."/>
            <person name="Power M.L."/>
            <person name="Jones G."/>
            <person name="Ransome R.D."/>
            <person name="Dechmann D.K.N."/>
            <person name="Locatelli A.G."/>
            <person name="Puechmaille S.J."/>
            <person name="Fedrigo O."/>
            <person name="Jarvis E.D."/>
            <person name="Hiller M."/>
            <person name="Vernes S.C."/>
            <person name="Myers E.W."/>
            <person name="Teeling E.C."/>
        </authorList>
    </citation>
    <scope>NUCLEOTIDE SEQUENCE [LARGE SCALE GENOMIC DNA]</scope>
    <source>
        <strain evidence="1">MRouAeg1</strain>
        <tissue evidence="1">Muscle</tissue>
    </source>
</reference>
<proteinExistence type="predicted"/>
<organism evidence="1 2">
    <name type="scientific">Rousettus aegyptiacus</name>
    <name type="common">Egyptian fruit bat</name>
    <name type="synonym">Pteropus aegyptiacus</name>
    <dbReference type="NCBI Taxonomy" id="9407"/>
    <lineage>
        <taxon>Eukaryota</taxon>
        <taxon>Metazoa</taxon>
        <taxon>Chordata</taxon>
        <taxon>Craniata</taxon>
        <taxon>Vertebrata</taxon>
        <taxon>Euteleostomi</taxon>
        <taxon>Mammalia</taxon>
        <taxon>Eutheria</taxon>
        <taxon>Laurasiatheria</taxon>
        <taxon>Chiroptera</taxon>
        <taxon>Yinpterochiroptera</taxon>
        <taxon>Pteropodoidea</taxon>
        <taxon>Pteropodidae</taxon>
        <taxon>Rousettinae</taxon>
        <taxon>Rousettus</taxon>
    </lineage>
</organism>
<sequence length="72" mass="7967">MDFLDALMELSEEKELVAEALEKGTLPLLKEQNCGEQPEYVGWDPEAQVLRTIYAAVSILLLLSEKPASVSC</sequence>
<gene>
    <name evidence="1" type="ORF">HJG63_005994</name>
</gene>
<protein>
    <submittedName>
        <fullName evidence="1">Gasdermin B</fullName>
    </submittedName>
</protein>
<accession>A0A7J8G8K4</accession>
<dbReference type="AlphaFoldDB" id="A0A7J8G8K4"/>
<comment type="caution">
    <text evidence="1">The sequence shown here is derived from an EMBL/GenBank/DDBJ whole genome shotgun (WGS) entry which is preliminary data.</text>
</comment>
<dbReference type="Proteomes" id="UP000593571">
    <property type="component" value="Unassembled WGS sequence"/>
</dbReference>
<evidence type="ECO:0000313" key="2">
    <source>
        <dbReference type="Proteomes" id="UP000593571"/>
    </source>
</evidence>
<dbReference type="EMBL" id="JACASE010000006">
    <property type="protein sequence ID" value="KAF6456290.1"/>
    <property type="molecule type" value="Genomic_DNA"/>
</dbReference>
<name>A0A7J8G8K4_ROUAE</name>